<name>A0ABY9Q010_9FIRM</name>
<dbReference type="EMBL" id="CP101637">
    <property type="protein sequence ID" value="WMT81307.1"/>
    <property type="molecule type" value="Genomic_DNA"/>
</dbReference>
<protein>
    <submittedName>
        <fullName evidence="1">Uncharacterized protein</fullName>
    </submittedName>
</protein>
<gene>
    <name evidence="1" type="ORF">TEMA_16470</name>
</gene>
<accession>A0ABY9Q010</accession>
<proteinExistence type="predicted"/>
<organism evidence="1 2">
    <name type="scientific">Terrisporobacter mayombei</name>
    <dbReference type="NCBI Taxonomy" id="1541"/>
    <lineage>
        <taxon>Bacteria</taxon>
        <taxon>Bacillati</taxon>
        <taxon>Bacillota</taxon>
        <taxon>Clostridia</taxon>
        <taxon>Peptostreptococcales</taxon>
        <taxon>Peptostreptococcaceae</taxon>
        <taxon>Terrisporobacter</taxon>
    </lineage>
</organism>
<evidence type="ECO:0000313" key="2">
    <source>
        <dbReference type="Proteomes" id="UP001235030"/>
    </source>
</evidence>
<sequence>MSLSLKFKYLLNVKDDVKRKTSSFFVKMTCSKIATKMLLPYRTVLYVKIWYNICKEYMI</sequence>
<reference evidence="1 2" key="1">
    <citation type="submission" date="2022-07" db="EMBL/GenBank/DDBJ databases">
        <title>Genome sequence of Terrisporobacter mayombei DSM6539.</title>
        <authorList>
            <person name="Boeer T."/>
            <person name="Bengelsdorf F.R."/>
            <person name="Daniel R."/>
            <person name="Poehlein A."/>
        </authorList>
    </citation>
    <scope>NUCLEOTIDE SEQUENCE [LARGE SCALE GENOMIC DNA]</scope>
    <source>
        <strain evidence="1 2">DSM 6539</strain>
    </source>
</reference>
<evidence type="ECO:0000313" key="1">
    <source>
        <dbReference type="EMBL" id="WMT81307.1"/>
    </source>
</evidence>
<dbReference type="Proteomes" id="UP001235030">
    <property type="component" value="Chromosome"/>
</dbReference>
<keyword evidence="2" id="KW-1185">Reference proteome</keyword>